<proteinExistence type="predicted"/>
<feature type="compositionally biased region" description="Basic and acidic residues" evidence="1">
    <location>
        <begin position="337"/>
        <end position="346"/>
    </location>
</feature>
<accession>A0A5C6AN37</accession>
<dbReference type="AlphaFoldDB" id="A0A5C6AN37"/>
<sequence length="462" mass="49160">MVSQPKHFRGGARGGPRMQRTAAFDSVASCLPPRFIPLLNGNVPMSSRMLIAATLALAFGVAETATAPSALAEPTAGAPLASRTELVGSLQSRVDALAQQIHLRYRHHQPSLSERREAAEKVLADWNDVASQVTGIAAVRNHDLMTAWLGAALRAVMPGGSGNIPAAPAFERTAPLDPGAEIALPAVTDEVVPTLDPQQPGPSGRVQVRDSATTIENPYVTSTPEPTVTPDATVTVDSSPTGSRNPLRSRPAPTVERPKSSQFVGPRATQRSSAKPVLPADSPAPQDAADESSAARESRSKWSRHPSAAPLEWRDPFSDDPSVSPNPLRSGASRRALRPDYREAPSSRVDLRRLAAEVRGYNAAVQALQAAVMALGEGDAAALGAANSELDRLDERRQFIELYRDGLTASERMAIPDSASPELVRELVKRKAESLSSQSPQSRAEGRRTEHPMPSRVAGNGF</sequence>
<name>A0A5C6AN37_9BACT</name>
<comment type="caution">
    <text evidence="2">The sequence shown here is derived from an EMBL/GenBank/DDBJ whole genome shotgun (WGS) entry which is preliminary data.</text>
</comment>
<feature type="compositionally biased region" description="Low complexity" evidence="1">
    <location>
        <begin position="223"/>
        <end position="236"/>
    </location>
</feature>
<organism evidence="2 3">
    <name type="scientific">Botrimarina colliarenosi</name>
    <dbReference type="NCBI Taxonomy" id="2528001"/>
    <lineage>
        <taxon>Bacteria</taxon>
        <taxon>Pseudomonadati</taxon>
        <taxon>Planctomycetota</taxon>
        <taxon>Planctomycetia</taxon>
        <taxon>Pirellulales</taxon>
        <taxon>Lacipirellulaceae</taxon>
        <taxon>Botrimarina</taxon>
    </lineage>
</organism>
<keyword evidence="3" id="KW-1185">Reference proteome</keyword>
<evidence type="ECO:0000256" key="1">
    <source>
        <dbReference type="SAM" id="MobiDB-lite"/>
    </source>
</evidence>
<evidence type="ECO:0000313" key="2">
    <source>
        <dbReference type="EMBL" id="TWU00526.1"/>
    </source>
</evidence>
<gene>
    <name evidence="2" type="ORF">Pla108_14780</name>
</gene>
<protein>
    <submittedName>
        <fullName evidence="2">Uncharacterized protein</fullName>
    </submittedName>
</protein>
<dbReference type="Proteomes" id="UP000317421">
    <property type="component" value="Unassembled WGS sequence"/>
</dbReference>
<feature type="region of interest" description="Disordered" evidence="1">
    <location>
        <begin position="215"/>
        <end position="346"/>
    </location>
</feature>
<feature type="compositionally biased region" description="Basic and acidic residues" evidence="1">
    <location>
        <begin position="444"/>
        <end position="453"/>
    </location>
</feature>
<reference evidence="2 3" key="1">
    <citation type="submission" date="2019-02" db="EMBL/GenBank/DDBJ databases">
        <title>Deep-cultivation of Planctomycetes and their phenomic and genomic characterization uncovers novel biology.</title>
        <authorList>
            <person name="Wiegand S."/>
            <person name="Jogler M."/>
            <person name="Boedeker C."/>
            <person name="Pinto D."/>
            <person name="Vollmers J."/>
            <person name="Rivas-Marin E."/>
            <person name="Kohn T."/>
            <person name="Peeters S.H."/>
            <person name="Heuer A."/>
            <person name="Rast P."/>
            <person name="Oberbeckmann S."/>
            <person name="Bunk B."/>
            <person name="Jeske O."/>
            <person name="Meyerdierks A."/>
            <person name="Storesund J.E."/>
            <person name="Kallscheuer N."/>
            <person name="Luecker S."/>
            <person name="Lage O.M."/>
            <person name="Pohl T."/>
            <person name="Merkel B.J."/>
            <person name="Hornburger P."/>
            <person name="Mueller R.-W."/>
            <person name="Bruemmer F."/>
            <person name="Labrenz M."/>
            <person name="Spormann A.M."/>
            <person name="Op Den Camp H."/>
            <person name="Overmann J."/>
            <person name="Amann R."/>
            <person name="Jetten M.S.M."/>
            <person name="Mascher T."/>
            <person name="Medema M.H."/>
            <person name="Devos D.P."/>
            <person name="Kaster A.-K."/>
            <person name="Ovreas L."/>
            <person name="Rohde M."/>
            <person name="Galperin M.Y."/>
            <person name="Jogler C."/>
        </authorList>
    </citation>
    <scope>NUCLEOTIDE SEQUENCE [LARGE SCALE GENOMIC DNA]</scope>
    <source>
        <strain evidence="2 3">Pla108</strain>
    </source>
</reference>
<feature type="region of interest" description="Disordered" evidence="1">
    <location>
        <begin position="426"/>
        <end position="462"/>
    </location>
</feature>
<evidence type="ECO:0000313" key="3">
    <source>
        <dbReference type="Proteomes" id="UP000317421"/>
    </source>
</evidence>
<feature type="compositionally biased region" description="Polar residues" evidence="1">
    <location>
        <begin position="237"/>
        <end position="246"/>
    </location>
</feature>
<dbReference type="EMBL" id="SJPR01000001">
    <property type="protein sequence ID" value="TWU00526.1"/>
    <property type="molecule type" value="Genomic_DNA"/>
</dbReference>